<reference evidence="1 2" key="1">
    <citation type="submission" date="2020-05" db="EMBL/GenBank/DDBJ databases">
        <title>WGS assembly of Panicum virgatum.</title>
        <authorList>
            <person name="Lovell J.T."/>
            <person name="Jenkins J."/>
            <person name="Shu S."/>
            <person name="Juenger T.E."/>
            <person name="Schmutz J."/>
        </authorList>
    </citation>
    <scope>NUCLEOTIDE SEQUENCE [LARGE SCALE GENOMIC DNA]</scope>
    <source>
        <strain evidence="2">cv. AP13</strain>
    </source>
</reference>
<protein>
    <recommendedName>
        <fullName evidence="3">Reverse transcriptase zinc-binding domain-containing protein</fullName>
    </recommendedName>
</protein>
<keyword evidence="2" id="KW-1185">Reference proteome</keyword>
<gene>
    <name evidence="1" type="ORF">PVAP13_9KG142485</name>
</gene>
<proteinExistence type="predicted"/>
<dbReference type="Proteomes" id="UP000823388">
    <property type="component" value="Chromosome 9K"/>
</dbReference>
<comment type="caution">
    <text evidence="1">The sequence shown here is derived from an EMBL/GenBank/DDBJ whole genome shotgun (WGS) entry which is preliminary data.</text>
</comment>
<name>A0A8T0NF47_PANVG</name>
<organism evidence="1 2">
    <name type="scientific">Panicum virgatum</name>
    <name type="common">Blackwell switchgrass</name>
    <dbReference type="NCBI Taxonomy" id="38727"/>
    <lineage>
        <taxon>Eukaryota</taxon>
        <taxon>Viridiplantae</taxon>
        <taxon>Streptophyta</taxon>
        <taxon>Embryophyta</taxon>
        <taxon>Tracheophyta</taxon>
        <taxon>Spermatophyta</taxon>
        <taxon>Magnoliopsida</taxon>
        <taxon>Liliopsida</taxon>
        <taxon>Poales</taxon>
        <taxon>Poaceae</taxon>
        <taxon>PACMAD clade</taxon>
        <taxon>Panicoideae</taxon>
        <taxon>Panicodae</taxon>
        <taxon>Paniceae</taxon>
        <taxon>Panicinae</taxon>
        <taxon>Panicum</taxon>
        <taxon>Panicum sect. Hiantes</taxon>
    </lineage>
</organism>
<dbReference type="EMBL" id="CM029053">
    <property type="protein sequence ID" value="KAG2547947.1"/>
    <property type="molecule type" value="Genomic_DNA"/>
</dbReference>
<accession>A0A8T0NF47</accession>
<sequence length="406" mass="47017">MSVGCRVGQLPIIYLGLPVSDIKISKAQLSYVADKANRRLAIWKCDSLSSRGKATLINSCLSSLPMYTMGVYQLYEGNYQALDNIRSRFFWQGSNKKRKYHMRLEIEEDSLCVGILRKKYLGNRSIFQINRMSGHNSREVYCRLDTGFSGVGHFWHDTWIGNCPLKIEFDQLYNFCRDTRVTVEQVLGDGHVHVEFRRSLNQQEFSEWERMVERLALVSLCDDRDEMCWAFEKSGIYSTRSLYKALTFGGVEIGFLKDIWKARIPLKIQIFLWMAGHEECKLCGELETVDHILFHCPMALFLWVFLKQTFGWAEIPKTFGELLENILLNRKGRVRQLFLFMCAGALLMLWKTRKDLVFNAKLVPTPVVVIHKTIALLSQWKILPKKKEQAKMELVIGEMSASVLLV</sequence>
<dbReference type="PANTHER" id="PTHR33116">
    <property type="entry name" value="REVERSE TRANSCRIPTASE ZINC-BINDING DOMAIN-CONTAINING PROTEIN-RELATED-RELATED"/>
    <property type="match status" value="1"/>
</dbReference>
<dbReference type="AlphaFoldDB" id="A0A8T0NF47"/>
<evidence type="ECO:0000313" key="2">
    <source>
        <dbReference type="Proteomes" id="UP000823388"/>
    </source>
</evidence>
<evidence type="ECO:0000313" key="1">
    <source>
        <dbReference type="EMBL" id="KAG2547947.1"/>
    </source>
</evidence>
<dbReference type="PANTHER" id="PTHR33116:SF78">
    <property type="entry name" value="OS12G0587133 PROTEIN"/>
    <property type="match status" value="1"/>
</dbReference>
<evidence type="ECO:0008006" key="3">
    <source>
        <dbReference type="Google" id="ProtNLM"/>
    </source>
</evidence>